<protein>
    <recommendedName>
        <fullName evidence="11">Eight transmembrane protein EpsH</fullName>
    </recommendedName>
</protein>
<accession>S0FW32</accession>
<keyword evidence="7 8" id="KW-0472">Membrane</keyword>
<sequence length="283" mass="31219">MIHKNTRFWIQAGLIFVGFFVLFFRTLSGLVSDWSSDPNFSHGFLIPVIFLYMVWYKKDQLRKIPIQPSRIGLGIIILGLLVHVAANIGAELFMMRFSMVITLSGIIIYALGISMFKAVLIPVAYLILMIPIPAILWNQVAFPLQLLAAKLSAGMIAWIGIPVYREGNILHLAVTSLEVVDACSGLRSLTSLLALTGIFAYMAPLSVVKKWVLFFSAVPIAVAVNVIRLTVTGAMAVWISPDTAHGFLHDMSGLIIFGAALVLVYLVFIIELKLENRQTGKQS</sequence>
<dbReference type="GO" id="GO:0005886">
    <property type="term" value="C:plasma membrane"/>
    <property type="evidence" value="ECO:0007669"/>
    <property type="project" value="UniProtKB-SubCell"/>
</dbReference>
<keyword evidence="2" id="KW-1003">Cell membrane</keyword>
<dbReference type="AlphaFoldDB" id="S0FW32"/>
<feature type="transmembrane region" description="Helical" evidence="8">
    <location>
        <begin position="211"/>
        <end position="239"/>
    </location>
</feature>
<keyword evidence="3" id="KW-0645">Protease</keyword>
<evidence type="ECO:0000256" key="3">
    <source>
        <dbReference type="ARBA" id="ARBA00022670"/>
    </source>
</evidence>
<reference evidence="9 10" key="1">
    <citation type="journal article" date="2013" name="Genome Announc.">
        <title>Draft Genome Sequence of Desulfotignum phosphitoxidans DSM 13687 Strain FiPS-3.</title>
        <authorList>
            <person name="Poehlein A."/>
            <person name="Daniel R."/>
            <person name="Simeonova D.D."/>
        </authorList>
    </citation>
    <scope>NUCLEOTIDE SEQUENCE [LARGE SCALE GENOMIC DNA]</scope>
    <source>
        <strain evidence="9 10">DSM 13687</strain>
    </source>
</reference>
<dbReference type="NCBIfam" id="TIGR02602">
    <property type="entry name" value="8TM_EpsH"/>
    <property type="match status" value="1"/>
</dbReference>
<feature type="transmembrane region" description="Helical" evidence="8">
    <location>
        <begin position="184"/>
        <end position="204"/>
    </location>
</feature>
<comment type="caution">
    <text evidence="9">The sequence shown here is derived from an EMBL/GenBank/DDBJ whole genome shotgun (WGS) entry which is preliminary data.</text>
</comment>
<name>S0FW32_9BACT</name>
<evidence type="ECO:0000256" key="6">
    <source>
        <dbReference type="ARBA" id="ARBA00022989"/>
    </source>
</evidence>
<feature type="transmembrane region" description="Helical" evidence="8">
    <location>
        <begin position="68"/>
        <end position="86"/>
    </location>
</feature>
<dbReference type="NCBIfam" id="TIGR04178">
    <property type="entry name" value="exo_archaeo"/>
    <property type="match status" value="1"/>
</dbReference>
<evidence type="ECO:0000256" key="1">
    <source>
        <dbReference type="ARBA" id="ARBA00004651"/>
    </source>
</evidence>
<keyword evidence="6 8" id="KW-1133">Transmembrane helix</keyword>
<keyword evidence="5" id="KW-0378">Hydrolase</keyword>
<organism evidence="9 10">
    <name type="scientific">Desulfotignum phosphitoxidans DSM 13687</name>
    <dbReference type="NCBI Taxonomy" id="1286635"/>
    <lineage>
        <taxon>Bacteria</taxon>
        <taxon>Pseudomonadati</taxon>
        <taxon>Thermodesulfobacteriota</taxon>
        <taxon>Desulfobacteria</taxon>
        <taxon>Desulfobacterales</taxon>
        <taxon>Desulfobacteraceae</taxon>
        <taxon>Desulfotignum</taxon>
    </lineage>
</organism>
<dbReference type="GO" id="GO:0006508">
    <property type="term" value="P:proteolysis"/>
    <property type="evidence" value="ECO:0007669"/>
    <property type="project" value="UniProtKB-KW"/>
</dbReference>
<evidence type="ECO:0000256" key="4">
    <source>
        <dbReference type="ARBA" id="ARBA00022692"/>
    </source>
</evidence>
<feature type="transmembrane region" description="Helical" evidence="8">
    <location>
        <begin position="251"/>
        <end position="272"/>
    </location>
</feature>
<dbReference type="InterPro" id="IPR026392">
    <property type="entry name" value="Exo/Archaeosortase_dom"/>
</dbReference>
<dbReference type="RefSeq" id="WP_006966360.1">
    <property type="nucleotide sequence ID" value="NZ_APJX01000005.1"/>
</dbReference>
<keyword evidence="10" id="KW-1185">Reference proteome</keyword>
<dbReference type="GO" id="GO:0008233">
    <property type="term" value="F:peptidase activity"/>
    <property type="evidence" value="ECO:0007669"/>
    <property type="project" value="UniProtKB-KW"/>
</dbReference>
<evidence type="ECO:0000256" key="5">
    <source>
        <dbReference type="ARBA" id="ARBA00022801"/>
    </source>
</evidence>
<evidence type="ECO:0000256" key="7">
    <source>
        <dbReference type="ARBA" id="ARBA00023136"/>
    </source>
</evidence>
<dbReference type="InterPro" id="IPR019127">
    <property type="entry name" value="Exosortase"/>
</dbReference>
<evidence type="ECO:0000313" key="10">
    <source>
        <dbReference type="Proteomes" id="UP000014216"/>
    </source>
</evidence>
<feature type="transmembrane region" description="Helical" evidence="8">
    <location>
        <begin position="106"/>
        <end position="128"/>
    </location>
</feature>
<evidence type="ECO:0000313" key="9">
    <source>
        <dbReference type="EMBL" id="EMS79268.1"/>
    </source>
</evidence>
<evidence type="ECO:0000256" key="8">
    <source>
        <dbReference type="SAM" id="Phobius"/>
    </source>
</evidence>
<gene>
    <name evidence="9" type="ORF">Dpo_5c01930</name>
</gene>
<dbReference type="EMBL" id="APJX01000005">
    <property type="protein sequence ID" value="EMS79268.1"/>
    <property type="molecule type" value="Genomic_DNA"/>
</dbReference>
<feature type="transmembrane region" description="Helical" evidence="8">
    <location>
        <begin position="39"/>
        <end position="56"/>
    </location>
</feature>
<dbReference type="OrthoDB" id="9797363at2"/>
<dbReference type="Proteomes" id="UP000014216">
    <property type="component" value="Unassembled WGS sequence"/>
</dbReference>
<dbReference type="InterPro" id="IPR013426">
    <property type="entry name" value="EpsH-like"/>
</dbReference>
<keyword evidence="4 8" id="KW-0812">Transmembrane</keyword>
<evidence type="ECO:0000256" key="2">
    <source>
        <dbReference type="ARBA" id="ARBA00022475"/>
    </source>
</evidence>
<proteinExistence type="predicted"/>
<feature type="transmembrane region" description="Helical" evidence="8">
    <location>
        <begin position="7"/>
        <end position="27"/>
    </location>
</feature>
<comment type="subcellular location">
    <subcellularLocation>
        <location evidence="1">Cell membrane</location>
        <topology evidence="1">Multi-pass membrane protein</topology>
    </subcellularLocation>
</comment>
<dbReference type="Pfam" id="PF09721">
    <property type="entry name" value="Exosortase_EpsH"/>
    <property type="match status" value="1"/>
</dbReference>
<feature type="transmembrane region" description="Helical" evidence="8">
    <location>
        <begin position="140"/>
        <end position="164"/>
    </location>
</feature>
<evidence type="ECO:0008006" key="11">
    <source>
        <dbReference type="Google" id="ProtNLM"/>
    </source>
</evidence>